<evidence type="ECO:0000313" key="1">
    <source>
        <dbReference type="EMBL" id="PDX75602.1"/>
    </source>
</evidence>
<sequence length="367" mass="39015">MSYVKQNFVDGQTLTAAQLNHMEAGIAATATGVKGDKGEKGDPGPQGPKGDKGDPGEGFTANAKALLLNLFENAAYKTDTMQPTLNALRAEWGGSAQEFPVQSVSLSAVTMTLNESESKTLTATVLPANATDRAVVWSVLPTGFATVANGVVTGIKAGNCTVTATAGGKSASCAVTVEVVETAQLIYSLPGETVLTQGLDTGLKLLEHASTETPQYTILVDAKAGDDFNANTWPAFLHCLTETGDTDNLPGFNSTSSPLNNKTEFAYYNYGGVTLSDSIEHLKTRTRYAVQIDGRKYRGGSTYCPLTEWKTTNGTIIDVPQTFLIGAAQSADGSKKQQFWSGTLYQCRVYKGLLSDDKVNDYIEKGW</sequence>
<dbReference type="Proteomes" id="UP000220157">
    <property type="component" value="Unassembled WGS sequence"/>
</dbReference>
<proteinExistence type="predicted"/>
<dbReference type="SUPFAM" id="SSF49373">
    <property type="entry name" value="Invasin/intimin cell-adhesion fragments"/>
    <property type="match status" value="1"/>
</dbReference>
<organism evidence="1 2">
    <name type="scientific">Faecalibacterium prausnitzii</name>
    <dbReference type="NCBI Taxonomy" id="853"/>
    <lineage>
        <taxon>Bacteria</taxon>
        <taxon>Bacillati</taxon>
        <taxon>Bacillota</taxon>
        <taxon>Clostridia</taxon>
        <taxon>Eubacteriales</taxon>
        <taxon>Oscillospiraceae</taxon>
        <taxon>Faecalibacterium</taxon>
    </lineage>
</organism>
<comment type="caution">
    <text evidence="1">The sequence shown here is derived from an EMBL/GenBank/DDBJ whole genome shotgun (WGS) entry which is preliminary data.</text>
</comment>
<name>A0A2A7A931_9FIRM</name>
<dbReference type="InterPro" id="IPR008964">
    <property type="entry name" value="Invasin/intimin_cell_adhesion"/>
</dbReference>
<dbReference type="Pfam" id="PF02368">
    <property type="entry name" value="Big_2"/>
    <property type="match status" value="1"/>
</dbReference>
<protein>
    <submittedName>
        <fullName evidence="1">Uncharacterized protein</fullName>
    </submittedName>
</protein>
<evidence type="ECO:0000313" key="2">
    <source>
        <dbReference type="Proteomes" id="UP000220157"/>
    </source>
</evidence>
<reference evidence="1 2" key="1">
    <citation type="journal article" date="2017" name="Front. Microbiol.">
        <title>New Insights into the Diversity of the Genus Faecalibacterium.</title>
        <authorList>
            <person name="Benevides L."/>
            <person name="Burman S."/>
            <person name="Martin R."/>
            <person name="Robert V."/>
            <person name="Thomas M."/>
            <person name="Miquel S."/>
            <person name="Chain F."/>
            <person name="Sokol H."/>
            <person name="Bermudez-Humaran L.G."/>
            <person name="Morrison M."/>
            <person name="Langella P."/>
            <person name="Azevedo V.A."/>
            <person name="Chatel J.M."/>
            <person name="Soares S."/>
        </authorList>
    </citation>
    <scope>NUCLEOTIDE SEQUENCE [LARGE SCALE GENOMIC DNA]</scope>
    <source>
        <strain evidence="1 2">CNCM I 4573</strain>
    </source>
</reference>
<dbReference type="Gene3D" id="1.20.5.320">
    <property type="entry name" value="6-Phosphogluconate Dehydrogenase, domain 3"/>
    <property type="match status" value="1"/>
</dbReference>
<dbReference type="InterPro" id="IPR003343">
    <property type="entry name" value="Big_2"/>
</dbReference>
<dbReference type="EMBL" id="NMTW01000034">
    <property type="protein sequence ID" value="PDX75602.1"/>
    <property type="molecule type" value="Genomic_DNA"/>
</dbReference>
<accession>A0A2A7A931</accession>
<dbReference type="Gene3D" id="2.60.40.1080">
    <property type="match status" value="1"/>
</dbReference>
<dbReference type="SMART" id="SM00635">
    <property type="entry name" value="BID_2"/>
    <property type="match status" value="1"/>
</dbReference>
<dbReference type="RefSeq" id="WP_097785421.1">
    <property type="nucleotide sequence ID" value="NZ_JBBNHN010000005.1"/>
</dbReference>
<dbReference type="AlphaFoldDB" id="A0A2A7A931"/>
<gene>
    <name evidence="1" type="ORF">CGS56_07515</name>
</gene>